<dbReference type="GO" id="GO:0009450">
    <property type="term" value="P:gamma-aminobutyric acid catabolic process"/>
    <property type="evidence" value="ECO:0007669"/>
    <property type="project" value="TreeGrafter"/>
</dbReference>
<dbReference type="PANTHER" id="PTHR43353:SF5">
    <property type="entry name" value="SUCCINATE-SEMIALDEHYDE DEHYDROGENASE, MITOCHONDRIAL"/>
    <property type="match status" value="1"/>
</dbReference>
<evidence type="ECO:0000259" key="3">
    <source>
        <dbReference type="Pfam" id="PF00171"/>
    </source>
</evidence>
<evidence type="ECO:0000256" key="1">
    <source>
        <dbReference type="ARBA" id="ARBA00009986"/>
    </source>
</evidence>
<dbReference type="InterPro" id="IPR050740">
    <property type="entry name" value="Aldehyde_DH_Superfamily"/>
</dbReference>
<feature type="non-terminal residue" evidence="4">
    <location>
        <position position="1"/>
    </location>
</feature>
<dbReference type="AlphaFoldDB" id="A0A382YRS8"/>
<proteinExistence type="inferred from homology"/>
<reference evidence="4" key="1">
    <citation type="submission" date="2018-05" db="EMBL/GenBank/DDBJ databases">
        <authorList>
            <person name="Lanie J.A."/>
            <person name="Ng W.-L."/>
            <person name="Kazmierczak K.M."/>
            <person name="Andrzejewski T.M."/>
            <person name="Davidsen T.M."/>
            <person name="Wayne K.J."/>
            <person name="Tettelin H."/>
            <person name="Glass J.I."/>
            <person name="Rusch D."/>
            <person name="Podicherti R."/>
            <person name="Tsui H.-C.T."/>
            <person name="Winkler M.E."/>
        </authorList>
    </citation>
    <scope>NUCLEOTIDE SEQUENCE</scope>
</reference>
<dbReference type="Gene3D" id="3.40.605.10">
    <property type="entry name" value="Aldehyde Dehydrogenase, Chain A, domain 1"/>
    <property type="match status" value="1"/>
</dbReference>
<dbReference type="Gene3D" id="3.40.309.10">
    <property type="entry name" value="Aldehyde Dehydrogenase, Chain A, domain 2"/>
    <property type="match status" value="1"/>
</dbReference>
<organism evidence="4">
    <name type="scientific">marine metagenome</name>
    <dbReference type="NCBI Taxonomy" id="408172"/>
    <lineage>
        <taxon>unclassified sequences</taxon>
        <taxon>metagenomes</taxon>
        <taxon>ecological metagenomes</taxon>
    </lineage>
</organism>
<dbReference type="SUPFAM" id="SSF53720">
    <property type="entry name" value="ALDH-like"/>
    <property type="match status" value="1"/>
</dbReference>
<sequence length="241" mass="26212">QQSASTVKKVSMELGGHAPFVVFDDANIDEAVTGAMQSKFRNSGQTCICANRIFVHEKVYDEFLDKFTQEVNKIKVGNGLEEGIVSGPLIDQPSLMKVLDQVKDAVNQGAKVAIGGDIHSLGGNFFQPTVLSNVTTKAKITYEETFGPVAPLYKFSSDEEVIKLANDTPYGLASYFYSRDIGRIWRVAEALEYGMVGVNTGLTTKAEIPFGGVKESGLGREGSRYGLDDYLNIKYISMAGI</sequence>
<accession>A0A382YRS8</accession>
<dbReference type="InterPro" id="IPR016163">
    <property type="entry name" value="Ald_DH_C"/>
</dbReference>
<gene>
    <name evidence="4" type="ORF">METZ01_LOCUS438836</name>
</gene>
<evidence type="ECO:0000256" key="2">
    <source>
        <dbReference type="ARBA" id="ARBA00023002"/>
    </source>
</evidence>
<keyword evidence="2" id="KW-0560">Oxidoreductase</keyword>
<protein>
    <recommendedName>
        <fullName evidence="3">Aldehyde dehydrogenase domain-containing protein</fullName>
    </recommendedName>
</protein>
<evidence type="ECO:0000313" key="4">
    <source>
        <dbReference type="EMBL" id="SVD85982.1"/>
    </source>
</evidence>
<dbReference type="InterPro" id="IPR016162">
    <property type="entry name" value="Ald_DH_N"/>
</dbReference>
<name>A0A382YRS8_9ZZZZ</name>
<dbReference type="InterPro" id="IPR016160">
    <property type="entry name" value="Ald_DH_CS_CYS"/>
</dbReference>
<dbReference type="EMBL" id="UINC01178036">
    <property type="protein sequence ID" value="SVD85982.1"/>
    <property type="molecule type" value="Genomic_DNA"/>
</dbReference>
<dbReference type="GO" id="GO:0004777">
    <property type="term" value="F:succinate-semialdehyde dehydrogenase (NAD+) activity"/>
    <property type="evidence" value="ECO:0007669"/>
    <property type="project" value="TreeGrafter"/>
</dbReference>
<dbReference type="Pfam" id="PF00171">
    <property type="entry name" value="Aldedh"/>
    <property type="match status" value="1"/>
</dbReference>
<dbReference type="InterPro" id="IPR015590">
    <property type="entry name" value="Aldehyde_DH_dom"/>
</dbReference>
<feature type="domain" description="Aldehyde dehydrogenase" evidence="3">
    <location>
        <begin position="2"/>
        <end position="236"/>
    </location>
</feature>
<dbReference type="PROSITE" id="PS00070">
    <property type="entry name" value="ALDEHYDE_DEHYDR_CYS"/>
    <property type="match status" value="1"/>
</dbReference>
<dbReference type="FunFam" id="3.40.309.10:FF:000004">
    <property type="entry name" value="Succinate-semialdehyde dehydrogenase I"/>
    <property type="match status" value="1"/>
</dbReference>
<dbReference type="PANTHER" id="PTHR43353">
    <property type="entry name" value="SUCCINATE-SEMIALDEHYDE DEHYDROGENASE, MITOCHONDRIAL"/>
    <property type="match status" value="1"/>
</dbReference>
<dbReference type="InterPro" id="IPR016161">
    <property type="entry name" value="Ald_DH/histidinol_DH"/>
</dbReference>
<comment type="similarity">
    <text evidence="1">Belongs to the aldehyde dehydrogenase family.</text>
</comment>